<dbReference type="EMBL" id="CAWYQH010000068">
    <property type="protein sequence ID" value="CAK8679647.1"/>
    <property type="molecule type" value="Genomic_DNA"/>
</dbReference>
<dbReference type="InterPro" id="IPR036434">
    <property type="entry name" value="Beta_cellobiohydrolase_sf"/>
</dbReference>
<evidence type="ECO:0000256" key="1">
    <source>
        <dbReference type="SAM" id="MobiDB-lite"/>
    </source>
</evidence>
<dbReference type="SUPFAM" id="SSF51989">
    <property type="entry name" value="Glycosyl hydrolases family 6, cellulases"/>
    <property type="match status" value="1"/>
</dbReference>
<feature type="compositionally biased region" description="Low complexity" evidence="1">
    <location>
        <begin position="44"/>
        <end position="56"/>
    </location>
</feature>
<keyword evidence="4" id="KW-1185">Reference proteome</keyword>
<gene>
    <name evidence="3" type="ORF">CVLEPA_LOCUS9907</name>
</gene>
<evidence type="ECO:0008006" key="5">
    <source>
        <dbReference type="Google" id="ProtNLM"/>
    </source>
</evidence>
<feature type="compositionally biased region" description="Polar residues" evidence="1">
    <location>
        <begin position="408"/>
        <end position="418"/>
    </location>
</feature>
<sequence length="535" mass="60528">MMTKKAFWILFSVIVVIMGAAIFLAIYLPSRSEEKNIAEELEEANTTNSLTSPSSSNRDRNPAKGDDYPGDLLKSSIATRETISSRTGKRIKRNAYWLTGNDVNDQNSLNGIKKQARQGKVPVVVMKMRPSQGLNLNEQDRNWEYYKPTSPHLTWQDYDKSLSRFTRALSSVSCLVVLEPDLLMYTTDSDNQQHRWMNAKYEEEFLERAQRVVNRLPRSWVYIDAGNADFLSKNMNNLELVSTALLRVNGIRGFSINTMHYVNRTFNEVYARRIYCRTGLHYIVDTSRNGGDFSMQALSRIRTCLFDPPNMKEGQDPGWSWGRNHKPLSPRYRRWIRQPGSSYSSSSSSGNTNAPDRASAGTNRNHGNNNRLNPSDQNYDVESYNNRINNQGNNNNGNQQSNNNQVNPRPTQQHITPASSNSESNNENSQVTIRSVQEATEHIRGFKSQLRRCMSQKSFTTAHDANLWIKAPGESDGRLYSYGTYHSCLINHRIGCDDSCQMLISANSRPANCDCEGQGSNSDAAQAFPFANYGG</sequence>
<dbReference type="PRINTS" id="PR00733">
    <property type="entry name" value="GLHYDRLASE6"/>
</dbReference>
<keyword evidence="2" id="KW-0472">Membrane</keyword>
<evidence type="ECO:0000313" key="3">
    <source>
        <dbReference type="EMBL" id="CAK8679647.1"/>
    </source>
</evidence>
<feature type="compositionally biased region" description="Basic and acidic residues" evidence="1">
    <location>
        <begin position="57"/>
        <end position="67"/>
    </location>
</feature>
<accession>A0ABP0FJ10</accession>
<reference evidence="3 4" key="1">
    <citation type="submission" date="2024-02" db="EMBL/GenBank/DDBJ databases">
        <authorList>
            <person name="Daric V."/>
            <person name="Darras S."/>
        </authorList>
    </citation>
    <scope>NUCLEOTIDE SEQUENCE [LARGE SCALE GENOMIC DNA]</scope>
</reference>
<feature type="compositionally biased region" description="Low complexity" evidence="1">
    <location>
        <begin position="385"/>
        <end position="407"/>
    </location>
</feature>
<feature type="region of interest" description="Disordered" evidence="1">
    <location>
        <begin position="338"/>
        <end position="431"/>
    </location>
</feature>
<feature type="compositionally biased region" description="Low complexity" evidence="1">
    <location>
        <begin position="419"/>
        <end position="429"/>
    </location>
</feature>
<keyword evidence="2" id="KW-1133">Transmembrane helix</keyword>
<feature type="region of interest" description="Disordered" evidence="1">
    <location>
        <begin position="41"/>
        <end position="71"/>
    </location>
</feature>
<dbReference type="PANTHER" id="PTHR34876:SF4">
    <property type="entry name" value="1,4-BETA-D-GLUCAN CELLOBIOHYDROLASE C-RELATED"/>
    <property type="match status" value="1"/>
</dbReference>
<feature type="compositionally biased region" description="Polar residues" evidence="1">
    <location>
        <begin position="374"/>
        <end position="384"/>
    </location>
</feature>
<protein>
    <recommendedName>
        <fullName evidence="5">Glucanase</fullName>
    </recommendedName>
</protein>
<dbReference type="InterPro" id="IPR016288">
    <property type="entry name" value="Beta_cellobiohydrolase"/>
</dbReference>
<feature type="transmembrane region" description="Helical" evidence="2">
    <location>
        <begin position="7"/>
        <end position="28"/>
    </location>
</feature>
<comment type="caution">
    <text evidence="3">The sequence shown here is derived from an EMBL/GenBank/DDBJ whole genome shotgun (WGS) entry which is preliminary data.</text>
</comment>
<dbReference type="Gene3D" id="3.20.20.40">
    <property type="entry name" value="1, 4-beta cellobiohydrolase"/>
    <property type="match status" value="1"/>
</dbReference>
<dbReference type="PANTHER" id="PTHR34876">
    <property type="match status" value="1"/>
</dbReference>
<feature type="compositionally biased region" description="Low complexity" evidence="1">
    <location>
        <begin position="363"/>
        <end position="373"/>
    </location>
</feature>
<name>A0ABP0FJ10_CLALP</name>
<dbReference type="Pfam" id="PF01341">
    <property type="entry name" value="Glyco_hydro_6"/>
    <property type="match status" value="1"/>
</dbReference>
<dbReference type="Proteomes" id="UP001642483">
    <property type="component" value="Unassembled WGS sequence"/>
</dbReference>
<proteinExistence type="predicted"/>
<keyword evidence="2" id="KW-0812">Transmembrane</keyword>
<evidence type="ECO:0000313" key="4">
    <source>
        <dbReference type="Proteomes" id="UP001642483"/>
    </source>
</evidence>
<evidence type="ECO:0000256" key="2">
    <source>
        <dbReference type="SAM" id="Phobius"/>
    </source>
</evidence>
<organism evidence="3 4">
    <name type="scientific">Clavelina lepadiformis</name>
    <name type="common">Light-bulb sea squirt</name>
    <name type="synonym">Ascidia lepadiformis</name>
    <dbReference type="NCBI Taxonomy" id="159417"/>
    <lineage>
        <taxon>Eukaryota</taxon>
        <taxon>Metazoa</taxon>
        <taxon>Chordata</taxon>
        <taxon>Tunicata</taxon>
        <taxon>Ascidiacea</taxon>
        <taxon>Aplousobranchia</taxon>
        <taxon>Clavelinidae</taxon>
        <taxon>Clavelina</taxon>
    </lineage>
</organism>